<dbReference type="PANTHER" id="PTHR10443:SF12">
    <property type="entry name" value="DIPEPTIDASE"/>
    <property type="match status" value="1"/>
</dbReference>
<dbReference type="SUPFAM" id="SSF51556">
    <property type="entry name" value="Metallo-dependent hydrolases"/>
    <property type="match status" value="1"/>
</dbReference>
<organism evidence="1 2">
    <name type="scientific">Primorskyibacter flagellatus</name>
    <dbReference type="NCBI Taxonomy" id="1387277"/>
    <lineage>
        <taxon>Bacteria</taxon>
        <taxon>Pseudomonadati</taxon>
        <taxon>Pseudomonadota</taxon>
        <taxon>Alphaproteobacteria</taxon>
        <taxon>Rhodobacterales</taxon>
        <taxon>Roseobacteraceae</taxon>
        <taxon>Primorskyibacter</taxon>
    </lineage>
</organism>
<protein>
    <submittedName>
        <fullName evidence="1">Membrane dipeptidase</fullName>
    </submittedName>
</protein>
<dbReference type="InterPro" id="IPR032466">
    <property type="entry name" value="Metal_Hydrolase"/>
</dbReference>
<dbReference type="OrthoDB" id="9804920at2"/>
<dbReference type="PROSITE" id="PS51365">
    <property type="entry name" value="RENAL_DIPEPTIDASE_2"/>
    <property type="match status" value="1"/>
</dbReference>
<dbReference type="RefSeq" id="WP_084349967.1">
    <property type="nucleotide sequence ID" value="NZ_FWYD01000001.1"/>
</dbReference>
<sequence length="349" mass="37742">MTNFPVFDGHNDLVLRLLKGDVTAEQVTQGVPDGHIDTPRAIKGGFGGGIFAIFVPNPDNISVDHEAMKTPPYALPLPPPITEQRAVEWTENGFTALEALEAADAITICRSAAEISGALPSPKMAASIHIEGAEAVDRDFARLHDWHARGLRSLGPVWSRDTVWGHGVPFRFPSDGDIGPGLTDAGKALIRECNSLRIMIDLSHLNAKGVEDVARISDAPLVASHSNACAVCPHSRNLTDRQLDMIRDSDGIVGVNFASAFLRPDGKWDDKFGLDILLRHFDHLVERMGEDRVGFGSDFDGALVPALIGDCAGLPNLMTAFRDSGVGDALLAKLTHENWVRVLRQTWGV</sequence>
<evidence type="ECO:0000313" key="2">
    <source>
        <dbReference type="Proteomes" id="UP000192330"/>
    </source>
</evidence>
<proteinExistence type="predicted"/>
<evidence type="ECO:0000313" key="1">
    <source>
        <dbReference type="EMBL" id="SMC43295.1"/>
    </source>
</evidence>
<gene>
    <name evidence="1" type="ORF">SAMN06295998_101234</name>
</gene>
<dbReference type="EMBL" id="FWYD01000001">
    <property type="protein sequence ID" value="SMC43295.1"/>
    <property type="molecule type" value="Genomic_DNA"/>
</dbReference>
<dbReference type="GO" id="GO:0006508">
    <property type="term" value="P:proteolysis"/>
    <property type="evidence" value="ECO:0007669"/>
    <property type="project" value="InterPro"/>
</dbReference>
<dbReference type="GO" id="GO:0070573">
    <property type="term" value="F:metallodipeptidase activity"/>
    <property type="evidence" value="ECO:0007669"/>
    <property type="project" value="InterPro"/>
</dbReference>
<name>A0A1W1Z4C1_9RHOB</name>
<dbReference type="Gene3D" id="3.20.20.140">
    <property type="entry name" value="Metal-dependent hydrolases"/>
    <property type="match status" value="1"/>
</dbReference>
<dbReference type="PANTHER" id="PTHR10443">
    <property type="entry name" value="MICROSOMAL DIPEPTIDASE"/>
    <property type="match status" value="1"/>
</dbReference>
<accession>A0A1W1Z4C1</accession>
<dbReference type="Pfam" id="PF01244">
    <property type="entry name" value="Peptidase_M19"/>
    <property type="match status" value="1"/>
</dbReference>
<dbReference type="InterPro" id="IPR008257">
    <property type="entry name" value="Pept_M19"/>
</dbReference>
<dbReference type="AlphaFoldDB" id="A0A1W1Z4C1"/>
<keyword evidence="2" id="KW-1185">Reference proteome</keyword>
<dbReference type="STRING" id="1387277.SAMN06295998_101234"/>
<reference evidence="1 2" key="1">
    <citation type="submission" date="2017-04" db="EMBL/GenBank/DDBJ databases">
        <authorList>
            <person name="Afonso C.L."/>
            <person name="Miller P.J."/>
            <person name="Scott M.A."/>
            <person name="Spackman E."/>
            <person name="Goraichik I."/>
            <person name="Dimitrov K.M."/>
            <person name="Suarez D.L."/>
            <person name="Swayne D.E."/>
        </authorList>
    </citation>
    <scope>NUCLEOTIDE SEQUENCE [LARGE SCALE GENOMIC DNA]</scope>
    <source>
        <strain evidence="1 2">CGMCC 1.12644</strain>
    </source>
</reference>
<dbReference type="Proteomes" id="UP000192330">
    <property type="component" value="Unassembled WGS sequence"/>
</dbReference>